<comment type="caution">
    <text evidence="5">The sequence shown here is derived from an EMBL/GenBank/DDBJ whole genome shotgun (WGS) entry which is preliminary data.</text>
</comment>
<feature type="region of interest" description="Disordered" evidence="1">
    <location>
        <begin position="1"/>
        <end position="41"/>
    </location>
</feature>
<gene>
    <name evidence="5" type="primary">FNIP2</name>
    <name evidence="5" type="ORF">HK097_005923</name>
</gene>
<dbReference type="GO" id="GO:0005737">
    <property type="term" value="C:cytoplasm"/>
    <property type="evidence" value="ECO:0007669"/>
    <property type="project" value="TreeGrafter"/>
</dbReference>
<dbReference type="InterPro" id="IPR028084">
    <property type="entry name" value="FNIP_N_dom"/>
</dbReference>
<feature type="domain" description="Folliculin-interacting protein N-terminal" evidence="2">
    <location>
        <begin position="54"/>
        <end position="188"/>
    </location>
</feature>
<dbReference type="InterPro" id="IPR028085">
    <property type="entry name" value="FNIP_mid_dom"/>
</dbReference>
<dbReference type="GO" id="GO:0051087">
    <property type="term" value="F:protein-folding chaperone binding"/>
    <property type="evidence" value="ECO:0007669"/>
    <property type="project" value="TreeGrafter"/>
</dbReference>
<dbReference type="InterPro" id="IPR028086">
    <property type="entry name" value="FNIP_C_dom"/>
</dbReference>
<evidence type="ECO:0000259" key="4">
    <source>
        <dbReference type="Pfam" id="PF14638"/>
    </source>
</evidence>
<proteinExistence type="predicted"/>
<dbReference type="GO" id="GO:0042030">
    <property type="term" value="F:ATPase inhibitor activity"/>
    <property type="evidence" value="ECO:0007669"/>
    <property type="project" value="TreeGrafter"/>
</dbReference>
<evidence type="ECO:0000313" key="6">
    <source>
        <dbReference type="Proteomes" id="UP001212841"/>
    </source>
</evidence>
<evidence type="ECO:0000256" key="1">
    <source>
        <dbReference type="SAM" id="MobiDB-lite"/>
    </source>
</evidence>
<dbReference type="Pfam" id="PF14636">
    <property type="entry name" value="FNIP_N"/>
    <property type="match status" value="1"/>
</dbReference>
<dbReference type="PANTHER" id="PTHR21634">
    <property type="entry name" value="RE13835P"/>
    <property type="match status" value="1"/>
</dbReference>
<dbReference type="Pfam" id="PF14638">
    <property type="entry name" value="FNIP_C"/>
    <property type="match status" value="1"/>
</dbReference>
<feature type="domain" description="Folliculin-interacting protein C-terminal" evidence="4">
    <location>
        <begin position="635"/>
        <end position="734"/>
    </location>
</feature>
<evidence type="ECO:0000259" key="2">
    <source>
        <dbReference type="Pfam" id="PF14636"/>
    </source>
</evidence>
<dbReference type="Proteomes" id="UP001212841">
    <property type="component" value="Unassembled WGS sequence"/>
</dbReference>
<sequence length="794" mass="87398">MFARLFQRPTSKPPTGREELNVSKTNTSGNTQVRQSFDFPDTSEVSDQIDKKCLRVLICQDTGDKVKLPLFDTAAELPGTPDASPQLSELGRSYSPSMTIHRTLHSRQSLASLIDEETQHGFGTPPGTRTRPHGFLSEDGRASPSRPYQQNRRKPMHNMDLYGEMIFGAVPLTSKGMTSKTHYFRNPHPQAMMTKLFTLSDETSDDEDELLQRLVAQTERRALSASISSFQSVWSDTQSDVSDHGSSRPPSRIGSSYSRSMQGGGGSYFPHGRSRAMPVTMPDYGASPSSSYASSISTLTEGVGSVQRRRKFDRYNLSSGDGFVGSPGGFVDPSPAPSGTSSSKKATRSPRVVFGAAVIFDLTSRPGLRDFFFTHCILVDRHIARLQLRVEQVITTALRRRSPGRPASISSEEQLGSAEAFSISYALQNDRVLAEEIESFQSAICFLYNAPRIQEPFWLDMLTFPSKRTVHCQTLISDLQDVIDICERKEANQFFSCLLTAVLSHHLAWTGTVGSVIRDVNHGDGHSKSAQPELYNPYLGQISDLLGGLGFPMTTCRTLILSRERTDICDKLLRVLTYFIRCGELVEHVQHMHASDAEVPSLDELPVAAGYCPTSLPGTSVSRVIPDANKDQDDKSGRLSKASYGRSLLAGWCEHYGPDFALMGLPSLPPTDHMRSDLEFQTLMNPGTAVMIIGDLNSWKCRVLRVDGESDSYEDTNVAFSEVKSALLVSRMLKGLRDGAITLATLLRSLSRTPILGPPTIIQPARPPRETLALRPHQTPTGGARNAAYVRVEP</sequence>
<feature type="domain" description="Folliculin-interacting protein middle" evidence="3">
    <location>
        <begin position="343"/>
        <end position="585"/>
    </location>
</feature>
<evidence type="ECO:0000313" key="5">
    <source>
        <dbReference type="EMBL" id="KAJ3052646.1"/>
    </source>
</evidence>
<feature type="region of interest" description="Disordered" evidence="1">
    <location>
        <begin position="236"/>
        <end position="273"/>
    </location>
</feature>
<keyword evidence="6" id="KW-1185">Reference proteome</keyword>
<dbReference type="PANTHER" id="PTHR21634:SF9">
    <property type="entry name" value="RE13835P"/>
    <property type="match status" value="1"/>
</dbReference>
<feature type="region of interest" description="Disordered" evidence="1">
    <location>
        <begin position="326"/>
        <end position="346"/>
    </location>
</feature>
<protein>
    <submittedName>
        <fullName evidence="5">Folliculin-interacting protein 2</fullName>
    </submittedName>
</protein>
<dbReference type="EMBL" id="JADGJD010000278">
    <property type="protein sequence ID" value="KAJ3052646.1"/>
    <property type="molecule type" value="Genomic_DNA"/>
</dbReference>
<name>A0AAD5SF75_9FUNG</name>
<feature type="compositionally biased region" description="Polar residues" evidence="1">
    <location>
        <begin position="22"/>
        <end position="35"/>
    </location>
</feature>
<reference evidence="5" key="1">
    <citation type="submission" date="2020-05" db="EMBL/GenBank/DDBJ databases">
        <title>Phylogenomic resolution of chytrid fungi.</title>
        <authorList>
            <person name="Stajich J.E."/>
            <person name="Amses K."/>
            <person name="Simmons R."/>
            <person name="Seto K."/>
            <person name="Myers J."/>
            <person name="Bonds A."/>
            <person name="Quandt C.A."/>
            <person name="Barry K."/>
            <person name="Liu P."/>
            <person name="Grigoriev I."/>
            <person name="Longcore J.E."/>
            <person name="James T.Y."/>
        </authorList>
    </citation>
    <scope>NUCLEOTIDE SEQUENCE</scope>
    <source>
        <strain evidence="5">JEL0318</strain>
    </source>
</reference>
<feature type="compositionally biased region" description="Low complexity" evidence="1">
    <location>
        <begin position="247"/>
        <end position="260"/>
    </location>
</feature>
<organism evidence="5 6">
    <name type="scientific">Rhizophlyctis rosea</name>
    <dbReference type="NCBI Taxonomy" id="64517"/>
    <lineage>
        <taxon>Eukaryota</taxon>
        <taxon>Fungi</taxon>
        <taxon>Fungi incertae sedis</taxon>
        <taxon>Chytridiomycota</taxon>
        <taxon>Chytridiomycota incertae sedis</taxon>
        <taxon>Chytridiomycetes</taxon>
        <taxon>Rhizophlyctidales</taxon>
        <taxon>Rhizophlyctidaceae</taxon>
        <taxon>Rhizophlyctis</taxon>
    </lineage>
</organism>
<dbReference type="AlphaFoldDB" id="A0AAD5SF75"/>
<evidence type="ECO:0000259" key="3">
    <source>
        <dbReference type="Pfam" id="PF14637"/>
    </source>
</evidence>
<feature type="region of interest" description="Disordered" evidence="1">
    <location>
        <begin position="118"/>
        <end position="155"/>
    </location>
</feature>
<accession>A0AAD5SF75</accession>
<dbReference type="Pfam" id="PF14637">
    <property type="entry name" value="FNIP_M"/>
    <property type="match status" value="1"/>
</dbReference>